<evidence type="ECO:0000259" key="2">
    <source>
        <dbReference type="Pfam" id="PF02272"/>
    </source>
</evidence>
<comment type="caution">
    <text evidence="3">The sequence shown here is derived from an EMBL/GenBank/DDBJ whole genome shotgun (WGS) entry which is preliminary data.</text>
</comment>
<dbReference type="PANTHER" id="PTHR47618">
    <property type="entry name" value="BIFUNCTIONAL OLIGORIBONUCLEASE AND PAP PHOSPHATASE NRNA"/>
    <property type="match status" value="1"/>
</dbReference>
<dbReference type="InterPro" id="IPR003156">
    <property type="entry name" value="DHHA1_dom"/>
</dbReference>
<dbReference type="Proteomes" id="UP001631949">
    <property type="component" value="Unassembled WGS sequence"/>
</dbReference>
<feature type="domain" description="DDH" evidence="1">
    <location>
        <begin position="22"/>
        <end position="162"/>
    </location>
</feature>
<dbReference type="EC" id="3.1.3.7" evidence="3"/>
<dbReference type="SUPFAM" id="SSF64182">
    <property type="entry name" value="DHH phosphoesterases"/>
    <property type="match status" value="1"/>
</dbReference>
<feature type="domain" description="DHHA1" evidence="2">
    <location>
        <begin position="224"/>
        <end position="325"/>
    </location>
</feature>
<proteinExistence type="predicted"/>
<keyword evidence="4" id="KW-1185">Reference proteome</keyword>
<dbReference type="Pfam" id="PF01368">
    <property type="entry name" value="DHH"/>
    <property type="match status" value="1"/>
</dbReference>
<dbReference type="Gene3D" id="3.10.310.30">
    <property type="match status" value="1"/>
</dbReference>
<keyword evidence="3" id="KW-0378">Hydrolase</keyword>
<dbReference type="InterPro" id="IPR051319">
    <property type="entry name" value="Oligoribo/pAp-PDE_c-di-AMP_PDE"/>
</dbReference>
<gene>
    <name evidence="3" type="ORF">ACKQTC_02200</name>
</gene>
<dbReference type="RefSeq" id="WP_408976797.1">
    <property type="nucleotide sequence ID" value="NZ_JBJUVG010000002.1"/>
</dbReference>
<name>A0ABW9GX22_9FIRM</name>
<organism evidence="3 4">
    <name type="scientific">Peptococcus simiae</name>
    <dbReference type="NCBI Taxonomy" id="1643805"/>
    <lineage>
        <taxon>Bacteria</taxon>
        <taxon>Bacillati</taxon>
        <taxon>Bacillota</taxon>
        <taxon>Clostridia</taxon>
        <taxon>Eubacteriales</taxon>
        <taxon>Peptococcaceae</taxon>
        <taxon>Peptococcus</taxon>
    </lineage>
</organism>
<dbReference type="InterPro" id="IPR038763">
    <property type="entry name" value="DHH_sf"/>
</dbReference>
<evidence type="ECO:0000313" key="3">
    <source>
        <dbReference type="EMBL" id="MFM9413181.1"/>
    </source>
</evidence>
<dbReference type="InterPro" id="IPR001667">
    <property type="entry name" value="DDH_dom"/>
</dbReference>
<dbReference type="GO" id="GO:0008441">
    <property type="term" value="F:3'(2'),5'-bisphosphate nucleotidase activity"/>
    <property type="evidence" value="ECO:0007669"/>
    <property type="project" value="UniProtKB-EC"/>
</dbReference>
<evidence type="ECO:0000259" key="1">
    <source>
        <dbReference type="Pfam" id="PF01368"/>
    </source>
</evidence>
<dbReference type="Pfam" id="PF02272">
    <property type="entry name" value="DHHA1"/>
    <property type="match status" value="1"/>
</dbReference>
<reference evidence="3 4" key="1">
    <citation type="journal article" date="2016" name="Int. J. Syst. Evol. Microbiol.">
        <title>Peptococcus simiae sp. nov., isolated from rhesus macaque faeces and emended description of the genus Peptococcus.</title>
        <authorList>
            <person name="Shkoporov A.N."/>
            <person name="Efimov B.A."/>
            <person name="Kondova I."/>
            <person name="Ouwerling B."/>
            <person name="Chaplin A.V."/>
            <person name="Shcherbakova V.A."/>
            <person name="Langermans J.A.M."/>
        </authorList>
    </citation>
    <scope>NUCLEOTIDE SEQUENCE [LARGE SCALE GENOMIC DNA]</scope>
    <source>
        <strain evidence="3 4">M108</strain>
    </source>
</reference>
<dbReference type="PANTHER" id="PTHR47618:SF1">
    <property type="entry name" value="BIFUNCTIONAL OLIGORIBONUCLEASE AND PAP PHOSPHATASE NRNA"/>
    <property type="match status" value="1"/>
</dbReference>
<protein>
    <submittedName>
        <fullName evidence="3">DHH family phosphoesterase</fullName>
        <ecNumber evidence="3">3.1.3.7</ecNumber>
    </submittedName>
</protein>
<sequence>MTSKMINNNDMAIRSALEDAERIAIFSHIHPDGDAIGAQLGLAQVLRQLGKTVDIYNQTGRPESFAFLPGMNDLSPWTDQSPEPDVKIALDCGNLDRLGLSQAAWAGKRTITIDHHAGHEPFSDLNYVDSESPATCAIMADLCRKWGFPVSAEAATCLLTGIHTDTGSFRYEKTSADTFSTAAWLMTCGADLAAIRYHVFESTSKARFQLLNALYNSSEFIFDGKVAVAEISHDLMASLGVADDEVHGLVGQLKEVQGVELSILLRELATGEIKVSLRSKQYVDCNQLAGEFGGGGHVRAAGCKLKLPMAEARQVLTERARSYLKREAL</sequence>
<dbReference type="Gene3D" id="3.90.1640.10">
    <property type="entry name" value="inorganic pyrophosphatase (n-terminal core)"/>
    <property type="match status" value="1"/>
</dbReference>
<accession>A0ABW9GX22</accession>
<evidence type="ECO:0000313" key="4">
    <source>
        <dbReference type="Proteomes" id="UP001631949"/>
    </source>
</evidence>
<dbReference type="EMBL" id="JBJUVG010000002">
    <property type="protein sequence ID" value="MFM9413181.1"/>
    <property type="molecule type" value="Genomic_DNA"/>
</dbReference>